<dbReference type="EMBL" id="SDAM02029570">
    <property type="protein sequence ID" value="KAH6756051.1"/>
    <property type="molecule type" value="Genomic_DNA"/>
</dbReference>
<comment type="similarity">
    <text evidence="1">Belongs to the plant acyltransferase family.</text>
</comment>
<dbReference type="PANTHER" id="PTHR31623:SF70">
    <property type="entry name" value="TRANSFERASE, CHLORAMPHENICOL ACETYLTRANSFERASE-LIKE DOMAIN PROTEIN"/>
    <property type="match status" value="1"/>
</dbReference>
<dbReference type="Pfam" id="PF02458">
    <property type="entry name" value="Transferase"/>
    <property type="match status" value="1"/>
</dbReference>
<organism evidence="4 5">
    <name type="scientific">Perilla frutescens var. hirtella</name>
    <name type="common">Perilla citriodora</name>
    <name type="synonym">Perilla setoyensis</name>
    <dbReference type="NCBI Taxonomy" id="608512"/>
    <lineage>
        <taxon>Eukaryota</taxon>
        <taxon>Viridiplantae</taxon>
        <taxon>Streptophyta</taxon>
        <taxon>Embryophyta</taxon>
        <taxon>Tracheophyta</taxon>
        <taxon>Spermatophyta</taxon>
        <taxon>Magnoliopsida</taxon>
        <taxon>eudicotyledons</taxon>
        <taxon>Gunneridae</taxon>
        <taxon>Pentapetalae</taxon>
        <taxon>asterids</taxon>
        <taxon>lamiids</taxon>
        <taxon>Lamiales</taxon>
        <taxon>Lamiaceae</taxon>
        <taxon>Nepetoideae</taxon>
        <taxon>Elsholtzieae</taxon>
        <taxon>Perilla</taxon>
    </lineage>
</organism>
<proteinExistence type="inferred from homology"/>
<keyword evidence="5" id="KW-1185">Reference proteome</keyword>
<comment type="caution">
    <text evidence="4">The sequence shown here is derived from an EMBL/GenBank/DDBJ whole genome shotgun (WGS) entry which is preliminary data.</text>
</comment>
<name>A0AAD4INN8_PERFH</name>
<dbReference type="PANTHER" id="PTHR31623">
    <property type="entry name" value="F21J9.9"/>
    <property type="match status" value="1"/>
</dbReference>
<evidence type="ECO:0000313" key="5">
    <source>
        <dbReference type="Proteomes" id="UP001190926"/>
    </source>
</evidence>
<gene>
    <name evidence="4" type="ORF">C2S53_005521</name>
</gene>
<sequence length="430" mass="47899">MNNIKEVSRKLVKPCIPTTPNLKNYKFSLTDEFLPPMEIGILLFYASNDKQINLEESLAKVLVQFYPLAGRFIMKDSCVDCSDQGAELVIAEAPHVELATLIVERNLENLYGFLPRKNHQLDEVNYPILSIQITELNSSGVAIGISISHKIFDASSVSTFVAAWSNATNLGPERKMGISPTFDSSSVFPGKNQRKYTGSMIHGTQNHTNSVKRFTFNIEAITSLRSSLRPNEGISKVRVVCALIAKALIALDRAKLARSRDCLLTMAVNMRERTVPPLHKHACGNLVLLSVDRYIAAVESDHEVGLQEMVDLIGDATSKTISDCAKILSLTQQERDDLIIKPLTTISKIFVSGEANVVSFTDYSKFGSYEADFGWGKPIWVSIVPQASRNVTVLMENREGNGIEAWLHLEKNDMRLFEQDEEIRLFCNLG</sequence>
<reference evidence="4 5" key="1">
    <citation type="journal article" date="2021" name="Nat. Commun.">
        <title>Incipient diploidization of the medicinal plant Perilla within 10,000 years.</title>
        <authorList>
            <person name="Zhang Y."/>
            <person name="Shen Q."/>
            <person name="Leng L."/>
            <person name="Zhang D."/>
            <person name="Chen S."/>
            <person name="Shi Y."/>
            <person name="Ning Z."/>
            <person name="Chen S."/>
        </authorList>
    </citation>
    <scope>NUCLEOTIDE SEQUENCE [LARGE SCALE GENOMIC DNA]</scope>
    <source>
        <strain evidence="5">cv. PC099</strain>
    </source>
</reference>
<evidence type="ECO:0000313" key="4">
    <source>
        <dbReference type="EMBL" id="KAH6756051.1"/>
    </source>
</evidence>
<accession>A0AAD4INN8</accession>
<dbReference type="Proteomes" id="UP001190926">
    <property type="component" value="Unassembled WGS sequence"/>
</dbReference>
<evidence type="ECO:0000256" key="2">
    <source>
        <dbReference type="ARBA" id="ARBA00022679"/>
    </source>
</evidence>
<dbReference type="AlphaFoldDB" id="A0AAD4INN8"/>
<keyword evidence="2" id="KW-0808">Transferase</keyword>
<keyword evidence="3" id="KW-0012">Acyltransferase</keyword>
<evidence type="ECO:0000256" key="3">
    <source>
        <dbReference type="ARBA" id="ARBA00023315"/>
    </source>
</evidence>
<evidence type="ECO:0000256" key="1">
    <source>
        <dbReference type="ARBA" id="ARBA00009861"/>
    </source>
</evidence>
<dbReference type="GO" id="GO:0016746">
    <property type="term" value="F:acyltransferase activity"/>
    <property type="evidence" value="ECO:0007669"/>
    <property type="project" value="UniProtKB-KW"/>
</dbReference>
<protein>
    <submittedName>
        <fullName evidence="4">Uncharacterized protein</fullName>
    </submittedName>
</protein>
<dbReference type="InterPro" id="IPR023213">
    <property type="entry name" value="CAT-like_dom_sf"/>
</dbReference>
<dbReference type="Gene3D" id="3.30.559.10">
    <property type="entry name" value="Chloramphenicol acetyltransferase-like domain"/>
    <property type="match status" value="2"/>
</dbReference>